<dbReference type="OMA" id="GHWSTAG"/>
<keyword evidence="4" id="KW-0378">Hydrolase</keyword>
<feature type="domain" description="Amidase" evidence="7">
    <location>
        <begin position="81"/>
        <end position="520"/>
    </location>
</feature>
<evidence type="ECO:0000259" key="7">
    <source>
        <dbReference type="Pfam" id="PF01425"/>
    </source>
</evidence>
<dbReference type="InterPro" id="IPR020556">
    <property type="entry name" value="Amidase_CS"/>
</dbReference>
<evidence type="ECO:0000256" key="6">
    <source>
        <dbReference type="PIRSR" id="PIRSR001221-2"/>
    </source>
</evidence>
<feature type="binding site" evidence="6">
    <location>
        <begin position="233"/>
        <end position="236"/>
    </location>
    <ligand>
        <name>substrate</name>
    </ligand>
</feature>
<dbReference type="PANTHER" id="PTHR46072">
    <property type="entry name" value="AMIDASE-RELATED-RELATED"/>
    <property type="match status" value="1"/>
</dbReference>
<evidence type="ECO:0000256" key="4">
    <source>
        <dbReference type="ARBA" id="ARBA00022801"/>
    </source>
</evidence>
<dbReference type="PROSITE" id="PS00571">
    <property type="entry name" value="AMIDASES"/>
    <property type="match status" value="1"/>
</dbReference>
<protein>
    <recommendedName>
        <fullName evidence="3">amidase</fullName>
        <ecNumber evidence="3">3.5.1.4</ecNumber>
    </recommendedName>
</protein>
<evidence type="ECO:0000256" key="3">
    <source>
        <dbReference type="ARBA" id="ARBA00012922"/>
    </source>
</evidence>
<dbReference type="GO" id="GO:0004040">
    <property type="term" value="F:amidase activity"/>
    <property type="evidence" value="ECO:0007669"/>
    <property type="project" value="UniProtKB-EC"/>
</dbReference>
<dbReference type="Proteomes" id="UP000188318">
    <property type="component" value="Unassembled WGS sequence"/>
</dbReference>
<comment type="catalytic activity">
    <reaction evidence="1">
        <text>a monocarboxylic acid amide + H2O = a monocarboxylate + NH4(+)</text>
        <dbReference type="Rhea" id="RHEA:12020"/>
        <dbReference type="ChEBI" id="CHEBI:15377"/>
        <dbReference type="ChEBI" id="CHEBI:28938"/>
        <dbReference type="ChEBI" id="CHEBI:35757"/>
        <dbReference type="ChEBI" id="CHEBI:83628"/>
        <dbReference type="EC" id="3.5.1.4"/>
    </reaction>
</comment>
<reference evidence="9" key="1">
    <citation type="journal article" date="2017" name="Genome Biol.">
        <title>Comparative genomics reveals high biological diversity and specific adaptations in the industrially and medically important fungal genus Aspergillus.</title>
        <authorList>
            <person name="de Vries R.P."/>
            <person name="Riley R."/>
            <person name="Wiebenga A."/>
            <person name="Aguilar-Osorio G."/>
            <person name="Amillis S."/>
            <person name="Uchima C.A."/>
            <person name="Anderluh G."/>
            <person name="Asadollahi M."/>
            <person name="Askin M."/>
            <person name="Barry K."/>
            <person name="Battaglia E."/>
            <person name="Bayram O."/>
            <person name="Benocci T."/>
            <person name="Braus-Stromeyer S.A."/>
            <person name="Caldana C."/>
            <person name="Canovas D."/>
            <person name="Cerqueira G.C."/>
            <person name="Chen F."/>
            <person name="Chen W."/>
            <person name="Choi C."/>
            <person name="Clum A."/>
            <person name="Dos Santos R.A."/>
            <person name="Damasio A.R."/>
            <person name="Diallinas G."/>
            <person name="Emri T."/>
            <person name="Fekete E."/>
            <person name="Flipphi M."/>
            <person name="Freyberg S."/>
            <person name="Gallo A."/>
            <person name="Gournas C."/>
            <person name="Habgood R."/>
            <person name="Hainaut M."/>
            <person name="Harispe M.L."/>
            <person name="Henrissat B."/>
            <person name="Hilden K.S."/>
            <person name="Hope R."/>
            <person name="Hossain A."/>
            <person name="Karabika E."/>
            <person name="Karaffa L."/>
            <person name="Karanyi Z."/>
            <person name="Krasevec N."/>
            <person name="Kuo A."/>
            <person name="Kusch H."/>
            <person name="LaButti K."/>
            <person name="Lagendijk E.L."/>
            <person name="Lapidus A."/>
            <person name="Levasseur A."/>
            <person name="Lindquist E."/>
            <person name="Lipzen A."/>
            <person name="Logrieco A.F."/>
            <person name="MacCabe A."/>
            <person name="Maekelae M.R."/>
            <person name="Malavazi I."/>
            <person name="Melin P."/>
            <person name="Meyer V."/>
            <person name="Mielnichuk N."/>
            <person name="Miskei M."/>
            <person name="Molnar A.P."/>
            <person name="Mule G."/>
            <person name="Ngan C.Y."/>
            <person name="Orejas M."/>
            <person name="Orosz E."/>
            <person name="Ouedraogo J.P."/>
            <person name="Overkamp K.M."/>
            <person name="Park H.-S."/>
            <person name="Perrone G."/>
            <person name="Piumi F."/>
            <person name="Punt P.J."/>
            <person name="Ram A.F."/>
            <person name="Ramon A."/>
            <person name="Rauscher S."/>
            <person name="Record E."/>
            <person name="Riano-Pachon D.M."/>
            <person name="Robert V."/>
            <person name="Roehrig J."/>
            <person name="Ruller R."/>
            <person name="Salamov A."/>
            <person name="Salih N.S."/>
            <person name="Samson R.A."/>
            <person name="Sandor E."/>
            <person name="Sanguinetti M."/>
            <person name="Schuetze T."/>
            <person name="Sepcic K."/>
            <person name="Shelest E."/>
            <person name="Sherlock G."/>
            <person name="Sophianopoulou V."/>
            <person name="Squina F.M."/>
            <person name="Sun H."/>
            <person name="Susca A."/>
            <person name="Todd R.B."/>
            <person name="Tsang A."/>
            <person name="Unkles S.E."/>
            <person name="van de Wiele N."/>
            <person name="van Rossen-Uffink D."/>
            <person name="Oliveira J.V."/>
            <person name="Vesth T.C."/>
            <person name="Visser J."/>
            <person name="Yu J.-H."/>
            <person name="Zhou M."/>
            <person name="Andersen M.R."/>
            <person name="Archer D.B."/>
            <person name="Baker S.E."/>
            <person name="Benoit I."/>
            <person name="Brakhage A.A."/>
            <person name="Braus G.H."/>
            <person name="Fischer R."/>
            <person name="Frisvad J.C."/>
            <person name="Goldman G.H."/>
            <person name="Houbraken J."/>
            <person name="Oakley B."/>
            <person name="Pocsi I."/>
            <person name="Scazzocchio C."/>
            <person name="Seiboth B."/>
            <person name="vanKuyk P.A."/>
            <person name="Wortman J."/>
            <person name="Dyer P.S."/>
            <person name="Grigoriev I.V."/>
        </authorList>
    </citation>
    <scope>NUCLEOTIDE SEQUENCE [LARGE SCALE GENOMIC DNA]</scope>
    <source>
        <strain evidence="9">ITEM 5010</strain>
    </source>
</reference>
<dbReference type="Gene3D" id="3.90.1300.10">
    <property type="entry name" value="Amidase signature (AS) domain"/>
    <property type="match status" value="1"/>
</dbReference>
<feature type="binding site" evidence="6">
    <location>
        <position position="212"/>
    </location>
    <ligand>
        <name>substrate</name>
    </ligand>
</feature>
<sequence>MAGWNALIADKLRDRASKIPPDWVLPEAVLSQINQDTDISAFDISRRHRLLTREEIRITESYDAQGLHRDIIEGRLTSLQVCKAFCKRAAIAQQLTNCATEIFFAEAFERAKFLDNYLAKYNRPYGSFHGLPISVKDSFNVKGQATTIGFVSFLKEPLAAENSPLIDVLLANGAILYLKTNIPQTLLTMDSVNNVFGRTLNPHKLSLSAGGSSGGEGALVAFRGSILGVGTDIGGSIRAPSLCNGTYGFKPTADRMPHGNVELGDRPGSPGLISAVGPLANSASDLTFFCRTVLSSEPWRLDSTALGIGWRHVPPKKRLSIGVYMGDKDFPLFPPVKRALKSAQAALERAGHTVHLVTNAPSFHDGLKLAARYFLFDNKQTPLQHVLEGDEQPIKALEYTSPATLAGIQDPTFTLDDIWNANTSLIAYREKMAEVWRQYKLDVLICPGHWSTAGPHDTYGPPIYTVIWNLLNFPASIIPYLKADKSLDSDICDGYNPDVVDGAPTAIQVVGWRFQDEEVLMATEVIDKVLRDDLKFEPKL</sequence>
<evidence type="ECO:0000256" key="1">
    <source>
        <dbReference type="ARBA" id="ARBA00001311"/>
    </source>
</evidence>
<evidence type="ECO:0000313" key="9">
    <source>
        <dbReference type="Proteomes" id="UP000188318"/>
    </source>
</evidence>
<accession>A0A1R3RII3</accession>
<feature type="active site" description="Acyl-ester intermediate" evidence="5">
    <location>
        <position position="236"/>
    </location>
</feature>
<dbReference type="Pfam" id="PF01425">
    <property type="entry name" value="Amidase"/>
    <property type="match status" value="1"/>
</dbReference>
<dbReference type="STRING" id="602072.A0A1R3RII3"/>
<proteinExistence type="inferred from homology"/>
<dbReference type="InterPro" id="IPR023631">
    <property type="entry name" value="Amidase_dom"/>
</dbReference>
<dbReference type="VEuPathDB" id="FungiDB:ASPCADRAFT_171972"/>
<gene>
    <name evidence="8" type="ORF">ASPCADRAFT_171972</name>
</gene>
<feature type="binding site" evidence="6">
    <location>
        <position position="186"/>
    </location>
    <ligand>
        <name>substrate</name>
    </ligand>
</feature>
<dbReference type="EC" id="3.5.1.4" evidence="3"/>
<dbReference type="PIRSF" id="PIRSF001221">
    <property type="entry name" value="Amidase_fungi"/>
    <property type="match status" value="1"/>
</dbReference>
<keyword evidence="9" id="KW-1185">Reference proteome</keyword>
<dbReference type="InterPro" id="IPR036928">
    <property type="entry name" value="AS_sf"/>
</dbReference>
<comment type="similarity">
    <text evidence="2">Belongs to the amidase family.</text>
</comment>
<dbReference type="OrthoDB" id="6428749at2759"/>
<feature type="active site" description="Charge relay system" evidence="5">
    <location>
        <position position="136"/>
    </location>
</feature>
<dbReference type="PANTHER" id="PTHR46072:SF5">
    <property type="entry name" value="GENERAL AMIDASE-C"/>
    <property type="match status" value="1"/>
</dbReference>
<evidence type="ECO:0000256" key="2">
    <source>
        <dbReference type="ARBA" id="ARBA00009199"/>
    </source>
</evidence>
<name>A0A1R3RII3_ASPC5</name>
<dbReference type="AlphaFoldDB" id="A0A1R3RII3"/>
<evidence type="ECO:0000256" key="5">
    <source>
        <dbReference type="PIRSR" id="PIRSR001221-1"/>
    </source>
</evidence>
<evidence type="ECO:0000313" key="8">
    <source>
        <dbReference type="EMBL" id="OOF94297.1"/>
    </source>
</evidence>
<dbReference type="EMBL" id="KV907502">
    <property type="protein sequence ID" value="OOF94297.1"/>
    <property type="molecule type" value="Genomic_DNA"/>
</dbReference>
<dbReference type="SUPFAM" id="SSF75304">
    <property type="entry name" value="Amidase signature (AS) enzymes"/>
    <property type="match status" value="1"/>
</dbReference>
<feature type="active site" description="Charge relay system" evidence="5">
    <location>
        <position position="212"/>
    </location>
</feature>
<organism evidence="8 9">
    <name type="scientific">Aspergillus carbonarius (strain ITEM 5010)</name>
    <dbReference type="NCBI Taxonomy" id="602072"/>
    <lineage>
        <taxon>Eukaryota</taxon>
        <taxon>Fungi</taxon>
        <taxon>Dikarya</taxon>
        <taxon>Ascomycota</taxon>
        <taxon>Pezizomycotina</taxon>
        <taxon>Eurotiomycetes</taxon>
        <taxon>Eurotiomycetidae</taxon>
        <taxon>Eurotiales</taxon>
        <taxon>Aspergillaceae</taxon>
        <taxon>Aspergillus</taxon>
        <taxon>Aspergillus subgen. Circumdati</taxon>
    </lineage>
</organism>